<dbReference type="EMBL" id="CAEZSU010000248">
    <property type="protein sequence ID" value="CAB4565129.1"/>
    <property type="molecule type" value="Genomic_DNA"/>
</dbReference>
<accession>A0A6J6DQB8</accession>
<evidence type="ECO:0000313" key="1">
    <source>
        <dbReference type="EMBL" id="CAB4565129.1"/>
    </source>
</evidence>
<proteinExistence type="predicted"/>
<name>A0A6J6DQB8_9ZZZZ</name>
<reference evidence="1" key="1">
    <citation type="submission" date="2020-05" db="EMBL/GenBank/DDBJ databases">
        <authorList>
            <person name="Chiriac C."/>
            <person name="Salcher M."/>
            <person name="Ghai R."/>
            <person name="Kavagutti S V."/>
        </authorList>
    </citation>
    <scope>NUCLEOTIDE SEQUENCE</scope>
</reference>
<sequence length="161" mass="17146">MQNAASNDDVLRRDLVAARRCDVPAVRAVIPHRAVDDRLKEGVVVEIERATKKLAVLENFGSTGVALRRHVAGLFEKREVGVGLNVTHATGVTVPVPGAAEVAALFDDAEIGDSLVLEINAGEHAGETAANNDDFGFFNNRIASEVGIGVGVLVEFFELFL</sequence>
<protein>
    <submittedName>
        <fullName evidence="1">Unannotated protein</fullName>
    </submittedName>
</protein>
<organism evidence="1">
    <name type="scientific">freshwater metagenome</name>
    <dbReference type="NCBI Taxonomy" id="449393"/>
    <lineage>
        <taxon>unclassified sequences</taxon>
        <taxon>metagenomes</taxon>
        <taxon>ecological metagenomes</taxon>
    </lineage>
</organism>
<gene>
    <name evidence="1" type="ORF">UFOPK1495_01737</name>
</gene>
<dbReference type="AlphaFoldDB" id="A0A6J6DQB8"/>